<dbReference type="InterPro" id="IPR025946">
    <property type="entry name" value="CABIT_dom"/>
</dbReference>
<dbReference type="OrthoDB" id="6077228at2759"/>
<proteinExistence type="predicted"/>
<keyword evidence="1" id="KW-0597">Phosphoprotein</keyword>
<reference evidence="3" key="1">
    <citation type="submission" date="2020-06" db="EMBL/GenBank/DDBJ databases">
        <title>Draft genome of Bugula neritina, a colonial animal packing powerful symbionts and potential medicines.</title>
        <authorList>
            <person name="Rayko M."/>
        </authorList>
    </citation>
    <scope>NUCLEOTIDE SEQUENCE [LARGE SCALE GENOMIC DNA]</scope>
    <source>
        <strain evidence="3">Kwan_BN1</strain>
    </source>
</reference>
<evidence type="ECO:0000313" key="3">
    <source>
        <dbReference type="EMBL" id="KAF6020830.1"/>
    </source>
</evidence>
<sequence>MTEKLAEEVIWNTFEPTMVKNLGDGFKGPCIIKLASNHNTMKKLPKHLSSSEGMLLHSIVNYTSVLCKSINSCDETRFSIPELYEGFFEFLSENGESSPPLHLVSEVAKLELEKFLIRSKVDALVDVTDKTSVRSLQKGSVLNVKGRVKITKRDYSELYLHCEDKDGFDLYLNYNTKGVFSSFAKPKGISGVHTMKSVLTQFRLPCTVRIVSGKIPRAACSEERLGVFRLLEVRKERIALLCPLSAKQLILPVALNNKLSFYEAGNMGELRHHYIFNQLVDSCTSKVEQYMKTMKTFISSNTTPSRLTSGHKEENNLFEEIDEIYPYIRQGGTPPKRALSYANGISHALGITTLDGRSYSQPALNLRTRSGSLATSTVLKQHTVLSQKTETTFEFQCTSNSLTLGKDGVLQEFIKHYTSKESLQSPSSYEHSGEEASDEEKIYFNLDKGNVCHASSIKDILPVHNEGMTNRS</sequence>
<organism evidence="3 4">
    <name type="scientific">Bugula neritina</name>
    <name type="common">Brown bryozoan</name>
    <name type="synonym">Sertularia neritina</name>
    <dbReference type="NCBI Taxonomy" id="10212"/>
    <lineage>
        <taxon>Eukaryota</taxon>
        <taxon>Metazoa</taxon>
        <taxon>Spiralia</taxon>
        <taxon>Lophotrochozoa</taxon>
        <taxon>Bryozoa</taxon>
        <taxon>Gymnolaemata</taxon>
        <taxon>Cheilostomatida</taxon>
        <taxon>Flustrina</taxon>
        <taxon>Buguloidea</taxon>
        <taxon>Bugulidae</taxon>
        <taxon>Bugula</taxon>
    </lineage>
</organism>
<evidence type="ECO:0000259" key="2">
    <source>
        <dbReference type="Pfam" id="PF12736"/>
    </source>
</evidence>
<evidence type="ECO:0000313" key="4">
    <source>
        <dbReference type="Proteomes" id="UP000593567"/>
    </source>
</evidence>
<dbReference type="Pfam" id="PF12736">
    <property type="entry name" value="CABIT"/>
    <property type="match status" value="1"/>
</dbReference>
<gene>
    <name evidence="3" type="ORF">EB796_020867</name>
</gene>
<keyword evidence="4" id="KW-1185">Reference proteome</keyword>
<dbReference type="PANTHER" id="PTHR14454:SF11">
    <property type="entry name" value="SERRANO, ISOFORM F"/>
    <property type="match status" value="1"/>
</dbReference>
<name>A0A7J7J3Q4_BUGNE</name>
<dbReference type="PANTHER" id="PTHR14454">
    <property type="entry name" value="GRB2-ASSOCIATED AND REGULATOR OF MAPK PROTEIN FAMILY MEMBER"/>
    <property type="match status" value="1"/>
</dbReference>
<dbReference type="EMBL" id="VXIV02003143">
    <property type="protein sequence ID" value="KAF6020830.1"/>
    <property type="molecule type" value="Genomic_DNA"/>
</dbReference>
<protein>
    <recommendedName>
        <fullName evidence="2">CABIT domain-containing protein</fullName>
    </recommendedName>
</protein>
<dbReference type="InterPro" id="IPR052281">
    <property type="entry name" value="GAREM"/>
</dbReference>
<comment type="caution">
    <text evidence="3">The sequence shown here is derived from an EMBL/GenBank/DDBJ whole genome shotgun (WGS) entry which is preliminary data.</text>
</comment>
<evidence type="ECO:0000256" key="1">
    <source>
        <dbReference type="ARBA" id="ARBA00022553"/>
    </source>
</evidence>
<feature type="domain" description="CABIT" evidence="2">
    <location>
        <begin position="29"/>
        <end position="245"/>
    </location>
</feature>
<accession>A0A7J7J3Q4</accession>
<dbReference type="AlphaFoldDB" id="A0A7J7J3Q4"/>
<dbReference type="Proteomes" id="UP000593567">
    <property type="component" value="Unassembled WGS sequence"/>
</dbReference>